<reference evidence="1" key="1">
    <citation type="submission" date="2015-04" db="EMBL/GenBank/DDBJ databases">
        <authorList>
            <person name="Syromyatnikov M.Y."/>
            <person name="Popov V.N."/>
        </authorList>
    </citation>
    <scope>NUCLEOTIDE SEQUENCE</scope>
    <source>
        <strain evidence="1">MO-1</strain>
    </source>
</reference>
<name>A0A1S7LFR7_MAGMO</name>
<dbReference type="EMBL" id="LO017727">
    <property type="protein sequence ID" value="CRH04897.1"/>
    <property type="molecule type" value="Genomic_DNA"/>
</dbReference>
<protein>
    <submittedName>
        <fullName evidence="1">Uncharacterized protein</fullName>
    </submittedName>
</protein>
<organism evidence="1">
    <name type="scientific">Magnetococcus massalia (strain MO-1)</name>
    <dbReference type="NCBI Taxonomy" id="451514"/>
    <lineage>
        <taxon>Bacteria</taxon>
        <taxon>Pseudomonadati</taxon>
        <taxon>Pseudomonadota</taxon>
        <taxon>Magnetococcia</taxon>
        <taxon>Magnetococcales</taxon>
        <taxon>Magnetococcaceae</taxon>
        <taxon>Magnetococcus</taxon>
    </lineage>
</organism>
<proteinExistence type="predicted"/>
<dbReference type="AlphaFoldDB" id="A0A1S7LFR7"/>
<accession>A0A1S7LFR7</accession>
<sequence length="140" mass="15141">MKISSVLKGVLITAAVFAGISYSSIAEANFEGPPAVSMKGQDAGNLIWVNAAKYYRARASRNVVRQAVLLGNQRGQAICRVQDPKNSGRYAVGWYDLYSYAGRGRIEGCVINGSTSNKMGFDAEGVIPFEEKGVELLIFK</sequence>
<gene>
    <name evidence="1" type="ORF">MAGMO_0693</name>
</gene>
<evidence type="ECO:0000313" key="1">
    <source>
        <dbReference type="EMBL" id="CRH04897.1"/>
    </source>
</evidence>